<accession>A0A426RKL7</accession>
<evidence type="ECO:0000313" key="2">
    <source>
        <dbReference type="EMBL" id="RRQ49556.1"/>
    </source>
</evidence>
<dbReference type="SUPFAM" id="SSF47240">
    <property type="entry name" value="Ferritin-like"/>
    <property type="match status" value="1"/>
</dbReference>
<dbReference type="InterPro" id="IPR009078">
    <property type="entry name" value="Ferritin-like_SF"/>
</dbReference>
<dbReference type="Pfam" id="PF09537">
    <property type="entry name" value="DUF2383"/>
    <property type="match status" value="1"/>
</dbReference>
<evidence type="ECO:0000313" key="3">
    <source>
        <dbReference type="Proteomes" id="UP000286990"/>
    </source>
</evidence>
<keyword evidence="3" id="KW-1185">Reference proteome</keyword>
<dbReference type="EMBL" id="QUSX01000001">
    <property type="protein sequence ID" value="RRQ49556.1"/>
    <property type="molecule type" value="Genomic_DNA"/>
</dbReference>
<name>A0A426RKL7_9FLAO</name>
<dbReference type="Gene3D" id="1.20.1260.10">
    <property type="match status" value="1"/>
</dbReference>
<dbReference type="NCBIfam" id="TIGR02284">
    <property type="entry name" value="PA2169 family four-helix-bundle protein"/>
    <property type="match status" value="1"/>
</dbReference>
<dbReference type="RefSeq" id="WP_125221378.1">
    <property type="nucleotide sequence ID" value="NZ_QUSX01000001.1"/>
</dbReference>
<reference evidence="3" key="1">
    <citation type="submission" date="2018-08" db="EMBL/GenBank/DDBJ databases">
        <authorList>
            <person name="Khan S.A."/>
            <person name="J S.E."/>
        </authorList>
    </citation>
    <scope>NUCLEOTIDE SEQUENCE [LARGE SCALE GENOMIC DNA]</scope>
    <source>
        <strain evidence="3">PoM-212</strain>
    </source>
</reference>
<protein>
    <submittedName>
        <fullName evidence="2">PA2169 family four-helix-bundle protein</fullName>
    </submittedName>
</protein>
<dbReference type="InterPro" id="IPR011971">
    <property type="entry name" value="CHP02284"/>
</dbReference>
<evidence type="ECO:0000259" key="1">
    <source>
        <dbReference type="Pfam" id="PF09537"/>
    </source>
</evidence>
<dbReference type="InterPro" id="IPR012347">
    <property type="entry name" value="Ferritin-like"/>
</dbReference>
<proteinExistence type="predicted"/>
<comment type="caution">
    <text evidence="2">The sequence shown here is derived from an EMBL/GenBank/DDBJ whole genome shotgun (WGS) entry which is preliminary data.</text>
</comment>
<dbReference type="InterPro" id="IPR019052">
    <property type="entry name" value="DUF2383"/>
</dbReference>
<reference evidence="3" key="2">
    <citation type="submission" date="2018-12" db="EMBL/GenBank/DDBJ databases">
        <title>Maribacter lutimaris sp. nov., isolated from marine sediment.</title>
        <authorList>
            <person name="Kim K.K."/>
        </authorList>
    </citation>
    <scope>NUCLEOTIDE SEQUENCE [LARGE SCALE GENOMIC DNA]</scope>
    <source>
        <strain evidence="3">PoM-212</strain>
    </source>
</reference>
<dbReference type="InterPro" id="IPR016920">
    <property type="entry name" value="UCP029477"/>
</dbReference>
<dbReference type="PIRSF" id="PIRSF029477">
    <property type="entry name" value="UCP029477"/>
    <property type="match status" value="1"/>
</dbReference>
<organism evidence="2 3">
    <name type="scientific">Maribacter algicola</name>
    <dbReference type="NCBI Taxonomy" id="2498892"/>
    <lineage>
        <taxon>Bacteria</taxon>
        <taxon>Pseudomonadati</taxon>
        <taxon>Bacteroidota</taxon>
        <taxon>Flavobacteriia</taxon>
        <taxon>Flavobacteriales</taxon>
        <taxon>Flavobacteriaceae</taxon>
        <taxon>Maribacter</taxon>
    </lineage>
</organism>
<gene>
    <name evidence="2" type="ORF">DZC72_02840</name>
</gene>
<feature type="domain" description="DUF2383" evidence="1">
    <location>
        <begin position="7"/>
        <end position="115"/>
    </location>
</feature>
<dbReference type="Proteomes" id="UP000286990">
    <property type="component" value="Unassembled WGS sequence"/>
</dbReference>
<dbReference type="OrthoDB" id="282393at2"/>
<dbReference type="AlphaFoldDB" id="A0A426RKL7"/>
<sequence>MKYSEKISNRLNDLLNRTYDAEKGYKLAQDKVDNPTVKKFLADKVQQRYNFGHELKKEIQAYGELPDKGGSIKGDLHRTWMNLTTTFTSNETEKILEEVERGEKASLEEYNEILNDDEMVLAPSTENMLKKHRDEIQTALRNAKVYEVAVS</sequence>